<evidence type="ECO:0000259" key="9">
    <source>
        <dbReference type="PROSITE" id="PS50089"/>
    </source>
</evidence>
<gene>
    <name evidence="10" type="ORF">CIPAW_05G043800</name>
</gene>
<dbReference type="GO" id="GO:0016567">
    <property type="term" value="P:protein ubiquitination"/>
    <property type="evidence" value="ECO:0007669"/>
    <property type="project" value="TreeGrafter"/>
</dbReference>
<dbReference type="EMBL" id="CM031813">
    <property type="protein sequence ID" value="KAG6652998.1"/>
    <property type="molecule type" value="Genomic_DNA"/>
</dbReference>
<dbReference type="GO" id="GO:0008270">
    <property type="term" value="F:zinc ion binding"/>
    <property type="evidence" value="ECO:0007669"/>
    <property type="project" value="UniProtKB-KW"/>
</dbReference>
<dbReference type="EC" id="2.3.2.27" evidence="2"/>
<dbReference type="SMART" id="SM00184">
    <property type="entry name" value="RING"/>
    <property type="match status" value="1"/>
</dbReference>
<keyword evidence="3" id="KW-0808">Transferase</keyword>
<proteinExistence type="predicted"/>
<keyword evidence="5 8" id="KW-0863">Zinc-finger</keyword>
<keyword evidence="7" id="KW-0862">Zinc</keyword>
<dbReference type="PROSITE" id="PS50089">
    <property type="entry name" value="ZF_RING_2"/>
    <property type="match status" value="1"/>
</dbReference>
<dbReference type="Pfam" id="PF13639">
    <property type="entry name" value="zf-RING_2"/>
    <property type="match status" value="1"/>
</dbReference>
<dbReference type="InterPro" id="IPR001841">
    <property type="entry name" value="Znf_RING"/>
</dbReference>
<organism evidence="10 11">
    <name type="scientific">Carya illinoinensis</name>
    <name type="common">Pecan</name>
    <dbReference type="NCBI Taxonomy" id="32201"/>
    <lineage>
        <taxon>Eukaryota</taxon>
        <taxon>Viridiplantae</taxon>
        <taxon>Streptophyta</taxon>
        <taxon>Embryophyta</taxon>
        <taxon>Tracheophyta</taxon>
        <taxon>Spermatophyta</taxon>
        <taxon>Magnoliopsida</taxon>
        <taxon>eudicotyledons</taxon>
        <taxon>Gunneridae</taxon>
        <taxon>Pentapetalae</taxon>
        <taxon>rosids</taxon>
        <taxon>fabids</taxon>
        <taxon>Fagales</taxon>
        <taxon>Juglandaceae</taxon>
        <taxon>Carya</taxon>
    </lineage>
</organism>
<dbReference type="PANTHER" id="PTHR15710:SF18">
    <property type="entry name" value="RING-TYPE E3 UBIQUITIN TRANSFERASE"/>
    <property type="match status" value="1"/>
</dbReference>
<dbReference type="EMBL" id="CM031813">
    <property type="protein sequence ID" value="KAG6652999.1"/>
    <property type="molecule type" value="Genomic_DNA"/>
</dbReference>
<dbReference type="PANTHER" id="PTHR15710">
    <property type="entry name" value="E3 UBIQUITIN-PROTEIN LIGASE PRAJA"/>
    <property type="match status" value="1"/>
</dbReference>
<keyword evidence="4" id="KW-0479">Metal-binding</keyword>
<evidence type="ECO:0000256" key="4">
    <source>
        <dbReference type="ARBA" id="ARBA00022723"/>
    </source>
</evidence>
<keyword evidence="11" id="KW-1185">Reference proteome</keyword>
<evidence type="ECO:0000256" key="5">
    <source>
        <dbReference type="ARBA" id="ARBA00022771"/>
    </source>
</evidence>
<reference evidence="10" key="1">
    <citation type="submission" date="2020-12" db="EMBL/GenBank/DDBJ databases">
        <title>WGS assembly of Carya illinoinensis cv. Pawnee.</title>
        <authorList>
            <person name="Platts A."/>
            <person name="Shu S."/>
            <person name="Wright S."/>
            <person name="Barry K."/>
            <person name="Edger P."/>
            <person name="Pires J.C."/>
            <person name="Schmutz J."/>
        </authorList>
    </citation>
    <scope>NUCLEOTIDE SEQUENCE</scope>
    <source>
        <tissue evidence="10">Leaf</tissue>
    </source>
</reference>
<dbReference type="EMBL" id="CM031813">
    <property type="protein sequence ID" value="KAG6652996.1"/>
    <property type="molecule type" value="Genomic_DNA"/>
</dbReference>
<dbReference type="EMBL" id="CM031813">
    <property type="protein sequence ID" value="KAG6652997.1"/>
    <property type="molecule type" value="Genomic_DNA"/>
</dbReference>
<evidence type="ECO:0000313" key="11">
    <source>
        <dbReference type="Proteomes" id="UP000811609"/>
    </source>
</evidence>
<sequence>MSLMIGGSRFTVNGIRRAITFHYFWCQNCQHIVRVPSTNLYEICPQCFHELYLQLEVSMHRLVTDSRGPEPSPATRLLHPSTRRLPNTGFDRRFEWLSEVEDGPVQQAWITLEFVLPNRPPRPISPTENVFVQDNNVSDAMVWQNDRPGPPPNAASAIEALPRVKLTQKHLDNDPSCPVCKEEFDLGGEVRLMPCKHFYHSDCIVPWLRIHNTCPVCRYELQDNSNNDLEGRDDEDFRLEGGPNWLNWLWSRLFSMWPFRVVLDLTRRYLDFEDASSASHGGSSW</sequence>
<dbReference type="FunFam" id="3.30.40.10:FF:000022">
    <property type="entry name" value="E3 ubiquitin-protein ligase RING1-like"/>
    <property type="match status" value="1"/>
</dbReference>
<evidence type="ECO:0000256" key="6">
    <source>
        <dbReference type="ARBA" id="ARBA00022786"/>
    </source>
</evidence>
<dbReference type="Proteomes" id="UP000811609">
    <property type="component" value="Chromosome 5"/>
</dbReference>
<dbReference type="GO" id="GO:0005737">
    <property type="term" value="C:cytoplasm"/>
    <property type="evidence" value="ECO:0007669"/>
    <property type="project" value="TreeGrafter"/>
</dbReference>
<keyword evidence="6" id="KW-0833">Ubl conjugation pathway</keyword>
<name>A0A8T1QF18_CARIL</name>
<evidence type="ECO:0000256" key="3">
    <source>
        <dbReference type="ARBA" id="ARBA00022679"/>
    </source>
</evidence>
<protein>
    <recommendedName>
        <fullName evidence="2">RING-type E3 ubiquitin transferase</fullName>
        <ecNumber evidence="2">2.3.2.27</ecNumber>
    </recommendedName>
</protein>
<dbReference type="AlphaFoldDB" id="A0A8T1QF18"/>
<accession>A0A8T1QF18</accession>
<evidence type="ECO:0000256" key="7">
    <source>
        <dbReference type="ARBA" id="ARBA00022833"/>
    </source>
</evidence>
<evidence type="ECO:0000313" key="10">
    <source>
        <dbReference type="EMBL" id="KAG6652997.1"/>
    </source>
</evidence>
<evidence type="ECO:0000256" key="1">
    <source>
        <dbReference type="ARBA" id="ARBA00000900"/>
    </source>
</evidence>
<feature type="domain" description="RING-type" evidence="9">
    <location>
        <begin position="177"/>
        <end position="218"/>
    </location>
</feature>
<evidence type="ECO:0000256" key="8">
    <source>
        <dbReference type="PROSITE-ProRule" id="PRU00175"/>
    </source>
</evidence>
<evidence type="ECO:0000256" key="2">
    <source>
        <dbReference type="ARBA" id="ARBA00012483"/>
    </source>
</evidence>
<comment type="caution">
    <text evidence="10">The sequence shown here is derived from an EMBL/GenBank/DDBJ whole genome shotgun (WGS) entry which is preliminary data.</text>
</comment>
<comment type="catalytic activity">
    <reaction evidence="1">
        <text>S-ubiquitinyl-[E2 ubiquitin-conjugating enzyme]-L-cysteine + [acceptor protein]-L-lysine = [E2 ubiquitin-conjugating enzyme]-L-cysteine + N(6)-ubiquitinyl-[acceptor protein]-L-lysine.</text>
        <dbReference type="EC" id="2.3.2.27"/>
    </reaction>
</comment>
<dbReference type="GO" id="GO:0061630">
    <property type="term" value="F:ubiquitin protein ligase activity"/>
    <property type="evidence" value="ECO:0007669"/>
    <property type="project" value="UniProtKB-EC"/>
</dbReference>